<evidence type="ECO:0000313" key="2">
    <source>
        <dbReference type="Proteomes" id="UP001412067"/>
    </source>
</evidence>
<dbReference type="EMBL" id="JBBWWR010000017">
    <property type="protein sequence ID" value="KAK8945560.1"/>
    <property type="molecule type" value="Genomic_DNA"/>
</dbReference>
<keyword evidence="2" id="KW-1185">Reference proteome</keyword>
<protein>
    <submittedName>
        <fullName evidence="1">Uncharacterized protein</fullName>
    </submittedName>
</protein>
<reference evidence="1 2" key="1">
    <citation type="journal article" date="2022" name="Nat. Plants">
        <title>Genomes of leafy and leafless Platanthera orchids illuminate the evolution of mycoheterotrophy.</title>
        <authorList>
            <person name="Li M.H."/>
            <person name="Liu K.W."/>
            <person name="Li Z."/>
            <person name="Lu H.C."/>
            <person name="Ye Q.L."/>
            <person name="Zhang D."/>
            <person name="Wang J.Y."/>
            <person name="Li Y.F."/>
            <person name="Zhong Z.M."/>
            <person name="Liu X."/>
            <person name="Yu X."/>
            <person name="Liu D.K."/>
            <person name="Tu X.D."/>
            <person name="Liu B."/>
            <person name="Hao Y."/>
            <person name="Liao X.Y."/>
            <person name="Jiang Y.T."/>
            <person name="Sun W.H."/>
            <person name="Chen J."/>
            <person name="Chen Y.Q."/>
            <person name="Ai Y."/>
            <person name="Zhai J.W."/>
            <person name="Wu S.S."/>
            <person name="Zhou Z."/>
            <person name="Hsiao Y.Y."/>
            <person name="Wu W.L."/>
            <person name="Chen Y.Y."/>
            <person name="Lin Y.F."/>
            <person name="Hsu J.L."/>
            <person name="Li C.Y."/>
            <person name="Wang Z.W."/>
            <person name="Zhao X."/>
            <person name="Zhong W.Y."/>
            <person name="Ma X.K."/>
            <person name="Ma L."/>
            <person name="Huang J."/>
            <person name="Chen G.Z."/>
            <person name="Huang M.Z."/>
            <person name="Huang L."/>
            <person name="Peng D.H."/>
            <person name="Luo Y.B."/>
            <person name="Zou S.Q."/>
            <person name="Chen S.P."/>
            <person name="Lan S."/>
            <person name="Tsai W.C."/>
            <person name="Van de Peer Y."/>
            <person name="Liu Z.J."/>
        </authorList>
    </citation>
    <scope>NUCLEOTIDE SEQUENCE [LARGE SCALE GENOMIC DNA]</scope>
    <source>
        <strain evidence="1">Lor288</strain>
    </source>
</reference>
<evidence type="ECO:0000313" key="1">
    <source>
        <dbReference type="EMBL" id="KAK8945560.1"/>
    </source>
</evidence>
<proteinExistence type="predicted"/>
<accession>A0ABR2LMS1</accession>
<name>A0ABR2LMS1_9ASPA</name>
<gene>
    <name evidence="1" type="ORF">KSP40_PGU018308</name>
</gene>
<comment type="caution">
    <text evidence="1">The sequence shown here is derived from an EMBL/GenBank/DDBJ whole genome shotgun (WGS) entry which is preliminary data.</text>
</comment>
<dbReference type="Proteomes" id="UP001412067">
    <property type="component" value="Unassembled WGS sequence"/>
</dbReference>
<organism evidence="1 2">
    <name type="scientific">Platanthera guangdongensis</name>
    <dbReference type="NCBI Taxonomy" id="2320717"/>
    <lineage>
        <taxon>Eukaryota</taxon>
        <taxon>Viridiplantae</taxon>
        <taxon>Streptophyta</taxon>
        <taxon>Embryophyta</taxon>
        <taxon>Tracheophyta</taxon>
        <taxon>Spermatophyta</taxon>
        <taxon>Magnoliopsida</taxon>
        <taxon>Liliopsida</taxon>
        <taxon>Asparagales</taxon>
        <taxon>Orchidaceae</taxon>
        <taxon>Orchidoideae</taxon>
        <taxon>Orchideae</taxon>
        <taxon>Orchidinae</taxon>
        <taxon>Platanthera</taxon>
    </lineage>
</organism>
<sequence length="57" mass="6574">MEEALGRALSFLGCLGGWQRRSKYYNYYSPHITSSSAYHYDIRGVMGKNRQLSLQVN</sequence>